<comment type="caution">
    <text evidence="3">The sequence shown here is derived from an EMBL/GenBank/DDBJ whole genome shotgun (WGS) entry which is preliminary data.</text>
</comment>
<name>A0AAD9AD71_9PEZI</name>
<proteinExistence type="predicted"/>
<sequence>MNCVNRSPKHRVHAGFSTALAAAASLLWAVLTRLEDLLLRLLEDHLDGRCHLDDPDPEGAALELDALSAGVSGEVVVSAISTNRTRPRRRRDSGLGGTSWKTIVVSCGSFEPTGHRLRGSMDLPTASTSGNHASCKSSPSMTTTSSSYISLTVKTW</sequence>
<feature type="compositionally biased region" description="Low complexity" evidence="1">
    <location>
        <begin position="134"/>
        <end position="144"/>
    </location>
</feature>
<keyword evidence="2" id="KW-0812">Transmembrane</keyword>
<keyword evidence="2" id="KW-0472">Membrane</keyword>
<feature type="region of interest" description="Disordered" evidence="1">
    <location>
        <begin position="123"/>
        <end position="144"/>
    </location>
</feature>
<organism evidence="3 4">
    <name type="scientific">Colletotrichum chrysophilum</name>
    <dbReference type="NCBI Taxonomy" id="1836956"/>
    <lineage>
        <taxon>Eukaryota</taxon>
        <taxon>Fungi</taxon>
        <taxon>Dikarya</taxon>
        <taxon>Ascomycota</taxon>
        <taxon>Pezizomycotina</taxon>
        <taxon>Sordariomycetes</taxon>
        <taxon>Hypocreomycetidae</taxon>
        <taxon>Glomerellales</taxon>
        <taxon>Glomerellaceae</taxon>
        <taxon>Colletotrichum</taxon>
        <taxon>Colletotrichum gloeosporioides species complex</taxon>
    </lineage>
</organism>
<protein>
    <submittedName>
        <fullName evidence="3">Uncharacterized protein</fullName>
    </submittedName>
</protein>
<evidence type="ECO:0000256" key="1">
    <source>
        <dbReference type="SAM" id="MobiDB-lite"/>
    </source>
</evidence>
<evidence type="ECO:0000313" key="4">
    <source>
        <dbReference type="Proteomes" id="UP001243330"/>
    </source>
</evidence>
<dbReference type="AlphaFoldDB" id="A0AAD9AD71"/>
<keyword evidence="2" id="KW-1133">Transmembrane helix</keyword>
<keyword evidence="4" id="KW-1185">Reference proteome</keyword>
<evidence type="ECO:0000256" key="2">
    <source>
        <dbReference type="SAM" id="Phobius"/>
    </source>
</evidence>
<dbReference type="Proteomes" id="UP001243330">
    <property type="component" value="Unassembled WGS sequence"/>
</dbReference>
<reference evidence="3" key="1">
    <citation type="submission" date="2023-01" db="EMBL/GenBank/DDBJ databases">
        <title>Colletotrichum chrysophilum M932 genome sequence.</title>
        <authorList>
            <person name="Baroncelli R."/>
        </authorList>
    </citation>
    <scope>NUCLEOTIDE SEQUENCE</scope>
    <source>
        <strain evidence="3">M932</strain>
    </source>
</reference>
<evidence type="ECO:0000313" key="3">
    <source>
        <dbReference type="EMBL" id="KAK1845472.1"/>
    </source>
</evidence>
<dbReference type="EMBL" id="JAQOWY010000271">
    <property type="protein sequence ID" value="KAK1845472.1"/>
    <property type="molecule type" value="Genomic_DNA"/>
</dbReference>
<accession>A0AAD9AD71</accession>
<feature type="transmembrane region" description="Helical" evidence="2">
    <location>
        <begin position="12"/>
        <end position="31"/>
    </location>
</feature>
<gene>
    <name evidence="3" type="ORF">CCHR01_11905</name>
</gene>